<dbReference type="InterPro" id="IPR036691">
    <property type="entry name" value="Endo/exonu/phosph_ase_sf"/>
</dbReference>
<feature type="compositionally biased region" description="Basic and acidic residues" evidence="1">
    <location>
        <begin position="7"/>
        <end position="22"/>
    </location>
</feature>
<dbReference type="PANTHER" id="PTHR12121">
    <property type="entry name" value="CARBON CATABOLITE REPRESSOR PROTEIN 4"/>
    <property type="match status" value="1"/>
</dbReference>
<evidence type="ECO:0000256" key="1">
    <source>
        <dbReference type="SAM" id="MobiDB-lite"/>
    </source>
</evidence>
<dbReference type="Proteomes" id="UP001055868">
    <property type="component" value="Chromosome"/>
</dbReference>
<evidence type="ECO:0000313" key="3">
    <source>
        <dbReference type="EMBL" id="UQN28987.1"/>
    </source>
</evidence>
<dbReference type="InterPro" id="IPR005135">
    <property type="entry name" value="Endo/exonuclease/phosphatase"/>
</dbReference>
<sequence>MTPHQDTPAERHEDPAAQHDASRPVHVMSFNALFQTDSTTPDEPAHWAHRAPAIRELMAAVTPDLLGLQEMQTHTFGPIEEGLGRAYRAVGTMGVKGGSQGLINPILFNTERFELVAWDQFWLSDTPRVIGSTTWGNTGPRGATWVRLRDRESGRELVHLNTHLDHVITQAKAKGAQLIADRLRQFALSGLSTITTGDFNSVAGDSPAYEILVERAGLQDSWVAAEQRLSPQLSTFPFFGEVEESDFRIDWILLSEGVRVLDATIDARRPGGVFPSDHLPVQAHVVLPQ</sequence>
<accession>A0ABY4N5C8</accession>
<evidence type="ECO:0000313" key="4">
    <source>
        <dbReference type="Proteomes" id="UP001055868"/>
    </source>
</evidence>
<keyword evidence="3" id="KW-0540">Nuclease</keyword>
<keyword evidence="3" id="KW-0255">Endonuclease</keyword>
<dbReference type="Gene3D" id="3.60.10.10">
    <property type="entry name" value="Endonuclease/exonuclease/phosphatase"/>
    <property type="match status" value="1"/>
</dbReference>
<keyword evidence="3" id="KW-0378">Hydrolase</keyword>
<dbReference type="RefSeq" id="WP_249478150.1">
    <property type="nucleotide sequence ID" value="NZ_CP097218.1"/>
</dbReference>
<reference evidence="3" key="1">
    <citation type="submission" date="2022-05" db="EMBL/GenBank/DDBJ databases">
        <title>Genomic analysis of Brachybacterium sp. CBA3104.</title>
        <authorList>
            <person name="Roh S.W."/>
            <person name="Kim Y.B."/>
            <person name="Kim Y."/>
        </authorList>
    </citation>
    <scope>NUCLEOTIDE SEQUENCE</scope>
    <source>
        <strain evidence="3">CBA3104</strain>
    </source>
</reference>
<dbReference type="PANTHER" id="PTHR12121:SF36">
    <property type="entry name" value="ENDONUCLEASE_EXONUCLEASE_PHOSPHATASE DOMAIN-CONTAINING PROTEIN"/>
    <property type="match status" value="1"/>
</dbReference>
<gene>
    <name evidence="3" type="ORF">M4486_15335</name>
</gene>
<protein>
    <submittedName>
        <fullName evidence="3">Endonuclease/exonuclease/phosphatase family protein</fullName>
    </submittedName>
</protein>
<dbReference type="GO" id="GO:0004519">
    <property type="term" value="F:endonuclease activity"/>
    <property type="evidence" value="ECO:0007669"/>
    <property type="project" value="UniProtKB-KW"/>
</dbReference>
<proteinExistence type="predicted"/>
<keyword evidence="4" id="KW-1185">Reference proteome</keyword>
<dbReference type="InterPro" id="IPR050410">
    <property type="entry name" value="CCR4/nocturin_mRNA_transcr"/>
</dbReference>
<organism evidence="3 4">
    <name type="scientific">Brachybacterium kimchii</name>
    <dbReference type="NCBI Taxonomy" id="2942909"/>
    <lineage>
        <taxon>Bacteria</taxon>
        <taxon>Bacillati</taxon>
        <taxon>Actinomycetota</taxon>
        <taxon>Actinomycetes</taxon>
        <taxon>Micrococcales</taxon>
        <taxon>Dermabacteraceae</taxon>
        <taxon>Brachybacterium</taxon>
    </lineage>
</organism>
<dbReference type="EMBL" id="CP097218">
    <property type="protein sequence ID" value="UQN28987.1"/>
    <property type="molecule type" value="Genomic_DNA"/>
</dbReference>
<evidence type="ECO:0000259" key="2">
    <source>
        <dbReference type="Pfam" id="PF03372"/>
    </source>
</evidence>
<dbReference type="SUPFAM" id="SSF56219">
    <property type="entry name" value="DNase I-like"/>
    <property type="match status" value="1"/>
</dbReference>
<feature type="domain" description="Endonuclease/exonuclease/phosphatase" evidence="2">
    <location>
        <begin position="28"/>
        <end position="278"/>
    </location>
</feature>
<dbReference type="CDD" id="cd09083">
    <property type="entry name" value="EEP-1"/>
    <property type="match status" value="1"/>
</dbReference>
<feature type="region of interest" description="Disordered" evidence="1">
    <location>
        <begin position="1"/>
        <end position="22"/>
    </location>
</feature>
<dbReference type="Pfam" id="PF03372">
    <property type="entry name" value="Exo_endo_phos"/>
    <property type="match status" value="1"/>
</dbReference>
<name>A0ABY4N5C8_9MICO</name>